<accession>A0A3B1B5H2</accession>
<dbReference type="InterPro" id="IPR013078">
    <property type="entry name" value="His_Pase_superF_clade-1"/>
</dbReference>
<name>A0A3B1B5H2_9ZZZZ</name>
<proteinExistence type="predicted"/>
<dbReference type="SUPFAM" id="SSF53254">
    <property type="entry name" value="Phosphoglycerate mutase-like"/>
    <property type="match status" value="1"/>
</dbReference>
<gene>
    <name evidence="1" type="ORF">MNBD_GAMMA25-2067</name>
</gene>
<dbReference type="AlphaFoldDB" id="A0A3B1B5H2"/>
<dbReference type="InterPro" id="IPR029033">
    <property type="entry name" value="His_PPase_superfam"/>
</dbReference>
<dbReference type="Gene3D" id="3.40.50.1240">
    <property type="entry name" value="Phosphoglycerate mutase-like"/>
    <property type="match status" value="1"/>
</dbReference>
<dbReference type="EMBL" id="UOFY01000037">
    <property type="protein sequence ID" value="VAX09441.1"/>
    <property type="molecule type" value="Genomic_DNA"/>
</dbReference>
<dbReference type="Pfam" id="PF00300">
    <property type="entry name" value="His_Phos_1"/>
    <property type="match status" value="1"/>
</dbReference>
<reference evidence="1" key="1">
    <citation type="submission" date="2018-06" db="EMBL/GenBank/DDBJ databases">
        <authorList>
            <person name="Zhirakovskaya E."/>
        </authorList>
    </citation>
    <scope>NUCLEOTIDE SEQUENCE</scope>
</reference>
<dbReference type="PANTHER" id="PTHR47623">
    <property type="entry name" value="OS09G0287300 PROTEIN"/>
    <property type="match status" value="1"/>
</dbReference>
<dbReference type="CDD" id="cd07067">
    <property type="entry name" value="HP_PGM_like"/>
    <property type="match status" value="1"/>
</dbReference>
<dbReference type="SMART" id="SM00855">
    <property type="entry name" value="PGAM"/>
    <property type="match status" value="1"/>
</dbReference>
<organism evidence="1">
    <name type="scientific">hydrothermal vent metagenome</name>
    <dbReference type="NCBI Taxonomy" id="652676"/>
    <lineage>
        <taxon>unclassified sequences</taxon>
        <taxon>metagenomes</taxon>
        <taxon>ecological metagenomes</taxon>
    </lineage>
</organism>
<protein>
    <submittedName>
        <fullName evidence="1">Phosphohistidine phosphatase SixA</fullName>
    </submittedName>
</protein>
<sequence>MKKQLTLIRHAKSSWGDSSLPDYERDLNKRGQADALRMGKTLNEQGIKFDLILCSSALRARETLSRLNESLKLEDKVIQYTDELYCASVPTLFEIIHQLDSNKNNVAIVAHNPGLEDLAAQLTDDHEIFATCSIMQIAFNVDNWSRVDKRGGSQLQFLSPKTV</sequence>
<evidence type="ECO:0000313" key="1">
    <source>
        <dbReference type="EMBL" id="VAX09441.1"/>
    </source>
</evidence>
<dbReference type="PANTHER" id="PTHR47623:SF1">
    <property type="entry name" value="OS09G0287300 PROTEIN"/>
    <property type="match status" value="1"/>
</dbReference>